<feature type="non-terminal residue" evidence="6">
    <location>
        <position position="1"/>
    </location>
</feature>
<keyword evidence="3" id="KW-0862">Zinc</keyword>
<keyword evidence="2" id="KW-0863">Zinc-finger</keyword>
<dbReference type="InterPro" id="IPR000962">
    <property type="entry name" value="Znf_DskA_TraR"/>
</dbReference>
<gene>
    <name evidence="6" type="ORF">A2735_02680</name>
</gene>
<protein>
    <recommendedName>
        <fullName evidence="5">Zinc finger DksA/TraR C4-type domain-containing protein</fullName>
    </recommendedName>
</protein>
<organism evidence="6 7">
    <name type="scientific">Candidatus Yanofskybacteria bacterium RIFCSPHIGHO2_01_FULL_41_21</name>
    <dbReference type="NCBI Taxonomy" id="1802660"/>
    <lineage>
        <taxon>Bacteria</taxon>
        <taxon>Candidatus Yanofskyibacteriota</taxon>
    </lineage>
</organism>
<evidence type="ECO:0000259" key="5">
    <source>
        <dbReference type="Pfam" id="PF01258"/>
    </source>
</evidence>
<evidence type="ECO:0000256" key="3">
    <source>
        <dbReference type="ARBA" id="ARBA00022833"/>
    </source>
</evidence>
<dbReference type="Pfam" id="PF01258">
    <property type="entry name" value="zf-dskA_traR"/>
    <property type="match status" value="1"/>
</dbReference>
<feature type="zinc finger region" description="dksA C4-type" evidence="4">
    <location>
        <begin position="119"/>
        <end position="143"/>
    </location>
</feature>
<comment type="caution">
    <text evidence="6">The sequence shown here is derived from an EMBL/GenBank/DDBJ whole genome shotgun (WGS) entry which is preliminary data.</text>
</comment>
<reference evidence="6 7" key="1">
    <citation type="journal article" date="2016" name="Nat. Commun.">
        <title>Thousands of microbial genomes shed light on interconnected biogeochemical processes in an aquifer system.</title>
        <authorList>
            <person name="Anantharaman K."/>
            <person name="Brown C.T."/>
            <person name="Hug L.A."/>
            <person name="Sharon I."/>
            <person name="Castelle C.J."/>
            <person name="Probst A.J."/>
            <person name="Thomas B.C."/>
            <person name="Singh A."/>
            <person name="Wilkins M.J."/>
            <person name="Karaoz U."/>
            <person name="Brodie E.L."/>
            <person name="Williams K.H."/>
            <person name="Hubbard S.S."/>
            <person name="Banfield J.F."/>
        </authorList>
    </citation>
    <scope>NUCLEOTIDE SEQUENCE [LARGE SCALE GENOMIC DNA]</scope>
</reference>
<evidence type="ECO:0000256" key="2">
    <source>
        <dbReference type="ARBA" id="ARBA00022771"/>
    </source>
</evidence>
<dbReference type="Proteomes" id="UP000178520">
    <property type="component" value="Unassembled WGS sequence"/>
</dbReference>
<dbReference type="GO" id="GO:0008270">
    <property type="term" value="F:zinc ion binding"/>
    <property type="evidence" value="ECO:0007669"/>
    <property type="project" value="UniProtKB-KW"/>
</dbReference>
<sequence length="169" mass="18970">KPQFDPELTDLDVYMSSSHCTGVALQRGIFIIQGLGGGRMMDPARRKIELLKLQAVLNQEVRNLSRKSGQEDLPKDLGERSAFEETEARRLRNLNLVLGRRCGVEKAIQLLGQGWTGTCVDCDGEIPYKRIEVIPWATRCTTCADKKTMGPVVLHTRRGQKFQESQVLS</sequence>
<feature type="domain" description="Zinc finger DksA/TraR C4-type" evidence="5">
    <location>
        <begin position="117"/>
        <end position="147"/>
    </location>
</feature>
<accession>A0A1F8EAA3</accession>
<dbReference type="STRING" id="1802660.A2735_02680"/>
<evidence type="ECO:0000313" key="6">
    <source>
        <dbReference type="EMBL" id="OGM97851.1"/>
    </source>
</evidence>
<dbReference type="SUPFAM" id="SSF57716">
    <property type="entry name" value="Glucocorticoid receptor-like (DNA-binding domain)"/>
    <property type="match status" value="1"/>
</dbReference>
<dbReference type="PROSITE" id="PS51128">
    <property type="entry name" value="ZF_DKSA_2"/>
    <property type="match status" value="1"/>
</dbReference>
<dbReference type="Gene3D" id="1.20.120.910">
    <property type="entry name" value="DksA, coiled-coil domain"/>
    <property type="match status" value="1"/>
</dbReference>
<name>A0A1F8EAA3_9BACT</name>
<proteinExistence type="predicted"/>
<dbReference type="AlphaFoldDB" id="A0A1F8EAA3"/>
<evidence type="ECO:0000256" key="1">
    <source>
        <dbReference type="ARBA" id="ARBA00022723"/>
    </source>
</evidence>
<evidence type="ECO:0000256" key="4">
    <source>
        <dbReference type="PROSITE-ProRule" id="PRU00510"/>
    </source>
</evidence>
<evidence type="ECO:0000313" key="7">
    <source>
        <dbReference type="Proteomes" id="UP000178520"/>
    </source>
</evidence>
<keyword evidence="1" id="KW-0479">Metal-binding</keyword>
<dbReference type="EMBL" id="MGJA01000007">
    <property type="protein sequence ID" value="OGM97851.1"/>
    <property type="molecule type" value="Genomic_DNA"/>
</dbReference>